<protein>
    <submittedName>
        <fullName evidence="2">Uncharacterized protein</fullName>
    </submittedName>
</protein>
<reference evidence="2" key="1">
    <citation type="submission" date="2020-03" db="EMBL/GenBank/DDBJ databases">
        <title>Draft Genome Sequence of Cylindrodendrum hubeiense.</title>
        <authorList>
            <person name="Buettner E."/>
            <person name="Kellner H."/>
        </authorList>
    </citation>
    <scope>NUCLEOTIDE SEQUENCE</scope>
    <source>
        <strain evidence="2">IHI 201604</strain>
    </source>
</reference>
<proteinExistence type="predicted"/>
<feature type="chain" id="PRO_5040126365" evidence="1">
    <location>
        <begin position="20"/>
        <end position="107"/>
    </location>
</feature>
<evidence type="ECO:0000313" key="2">
    <source>
        <dbReference type="EMBL" id="KAF7544312.1"/>
    </source>
</evidence>
<evidence type="ECO:0000313" key="3">
    <source>
        <dbReference type="Proteomes" id="UP000722485"/>
    </source>
</evidence>
<evidence type="ECO:0000256" key="1">
    <source>
        <dbReference type="SAM" id="SignalP"/>
    </source>
</evidence>
<gene>
    <name evidence="2" type="ORF">G7Z17_g10056</name>
</gene>
<comment type="caution">
    <text evidence="2">The sequence shown here is derived from an EMBL/GenBank/DDBJ whole genome shotgun (WGS) entry which is preliminary data.</text>
</comment>
<sequence>MQLINAILALSSLAGLTSAAPIAEENTVGERGYTFPADFRCKAACRWIDENYDTEPYCDTYLFTIFFDQCPSCAKTYNIWDTYSEAVEAAATKCGYPVPVPSASGTA</sequence>
<keyword evidence="3" id="KW-1185">Reference proteome</keyword>
<name>A0A9P5LCQ0_9HYPO</name>
<keyword evidence="1" id="KW-0732">Signal</keyword>
<organism evidence="2 3">
    <name type="scientific">Cylindrodendrum hubeiense</name>
    <dbReference type="NCBI Taxonomy" id="595255"/>
    <lineage>
        <taxon>Eukaryota</taxon>
        <taxon>Fungi</taxon>
        <taxon>Dikarya</taxon>
        <taxon>Ascomycota</taxon>
        <taxon>Pezizomycotina</taxon>
        <taxon>Sordariomycetes</taxon>
        <taxon>Hypocreomycetidae</taxon>
        <taxon>Hypocreales</taxon>
        <taxon>Nectriaceae</taxon>
        <taxon>Cylindrodendrum</taxon>
    </lineage>
</organism>
<dbReference type="EMBL" id="JAANBB010000311">
    <property type="protein sequence ID" value="KAF7544312.1"/>
    <property type="molecule type" value="Genomic_DNA"/>
</dbReference>
<dbReference type="Proteomes" id="UP000722485">
    <property type="component" value="Unassembled WGS sequence"/>
</dbReference>
<feature type="signal peptide" evidence="1">
    <location>
        <begin position="1"/>
        <end position="19"/>
    </location>
</feature>
<dbReference type="AlphaFoldDB" id="A0A9P5LCQ0"/>
<accession>A0A9P5LCQ0</accession>